<protein>
    <recommendedName>
        <fullName evidence="7">GtrA/DPMS transmembrane domain-containing protein</fullName>
    </recommendedName>
</protein>
<dbReference type="EMBL" id="CP024955">
    <property type="protein sequence ID" value="ATY83803.1"/>
    <property type="molecule type" value="Genomic_DNA"/>
</dbReference>
<dbReference type="AlphaFoldDB" id="A0A2K8N2Q7"/>
<evidence type="ECO:0000256" key="5">
    <source>
        <dbReference type="ARBA" id="ARBA00023136"/>
    </source>
</evidence>
<keyword evidence="9" id="KW-1185">Reference proteome</keyword>
<comment type="similarity">
    <text evidence="2">Belongs to the GtrA family.</text>
</comment>
<evidence type="ECO:0000256" key="6">
    <source>
        <dbReference type="SAM" id="Phobius"/>
    </source>
</evidence>
<proteinExistence type="inferred from homology"/>
<keyword evidence="4 6" id="KW-1133">Transmembrane helix</keyword>
<evidence type="ECO:0000313" key="9">
    <source>
        <dbReference type="Proteomes" id="UP000231932"/>
    </source>
</evidence>
<feature type="transmembrane region" description="Helical" evidence="6">
    <location>
        <begin position="42"/>
        <end position="61"/>
    </location>
</feature>
<dbReference type="InterPro" id="IPR051401">
    <property type="entry name" value="GtrA_CellWall_Glycosyl"/>
</dbReference>
<keyword evidence="3 6" id="KW-0812">Transmembrane</keyword>
<feature type="domain" description="GtrA/DPMS transmembrane" evidence="7">
    <location>
        <begin position="17"/>
        <end position="131"/>
    </location>
</feature>
<evidence type="ECO:0000256" key="4">
    <source>
        <dbReference type="ARBA" id="ARBA00022989"/>
    </source>
</evidence>
<evidence type="ECO:0000256" key="3">
    <source>
        <dbReference type="ARBA" id="ARBA00022692"/>
    </source>
</evidence>
<evidence type="ECO:0000256" key="1">
    <source>
        <dbReference type="ARBA" id="ARBA00004141"/>
    </source>
</evidence>
<sequence length="140" mass="15564">MNEAAKIWRNRAGQWMRFGMVGMLNTVVDFLVFFVLVRGAHWGAAPAQAVSYTCGVCNSYLWNRSFTFRSRVRPGAAEFAKFLLVNALSCGISSLAVLILEKRSWSLPLAKTVVTPLAMGINFAGSKRWVFRSDKGGARR</sequence>
<dbReference type="InterPro" id="IPR007267">
    <property type="entry name" value="GtrA_DPMS_TM"/>
</dbReference>
<name>A0A2K8N2Q7_9BACL</name>
<keyword evidence="5 6" id="KW-0472">Membrane</keyword>
<dbReference type="GO" id="GO:0000271">
    <property type="term" value="P:polysaccharide biosynthetic process"/>
    <property type="evidence" value="ECO:0007669"/>
    <property type="project" value="InterPro"/>
</dbReference>
<dbReference type="Pfam" id="PF04138">
    <property type="entry name" value="GtrA_DPMS_TM"/>
    <property type="match status" value="1"/>
</dbReference>
<feature type="transmembrane region" description="Helical" evidence="6">
    <location>
        <begin position="15"/>
        <end position="36"/>
    </location>
</feature>
<evidence type="ECO:0000256" key="2">
    <source>
        <dbReference type="ARBA" id="ARBA00009399"/>
    </source>
</evidence>
<dbReference type="KEGG" id="kyr:CVV65_01430"/>
<feature type="transmembrane region" description="Helical" evidence="6">
    <location>
        <begin position="106"/>
        <end position="125"/>
    </location>
</feature>
<dbReference type="PANTHER" id="PTHR38459:SF1">
    <property type="entry name" value="PROPHAGE BACTOPRENOL-LINKED GLUCOSE TRANSLOCASE HOMOLOG"/>
    <property type="match status" value="1"/>
</dbReference>
<reference evidence="9" key="1">
    <citation type="submission" date="2017-11" db="EMBL/GenBank/DDBJ databases">
        <title>Complete Genome Sequence of Kyrpidia sp. Strain EA-1, a thermophilic, hydrogen-oxidizing Bacterium, isolated from the Azores.</title>
        <authorList>
            <person name="Reiner J.E."/>
            <person name="Lapp C.J."/>
            <person name="Bunk B."/>
            <person name="Gescher J."/>
        </authorList>
    </citation>
    <scope>NUCLEOTIDE SEQUENCE [LARGE SCALE GENOMIC DNA]</scope>
    <source>
        <strain evidence="9">EA-1</strain>
    </source>
</reference>
<accession>A0A2K8N2Q7</accession>
<dbReference type="Proteomes" id="UP000231932">
    <property type="component" value="Chromosome"/>
</dbReference>
<organism evidence="8 9">
    <name type="scientific">Kyrpidia spormannii</name>
    <dbReference type="NCBI Taxonomy" id="2055160"/>
    <lineage>
        <taxon>Bacteria</taxon>
        <taxon>Bacillati</taxon>
        <taxon>Bacillota</taxon>
        <taxon>Bacilli</taxon>
        <taxon>Bacillales</taxon>
        <taxon>Alicyclobacillaceae</taxon>
        <taxon>Kyrpidia</taxon>
    </lineage>
</organism>
<gene>
    <name evidence="8" type="ORF">CVV65_01430</name>
</gene>
<feature type="transmembrane region" description="Helical" evidence="6">
    <location>
        <begin position="82"/>
        <end position="100"/>
    </location>
</feature>
<dbReference type="OrthoDB" id="9812049at2"/>
<evidence type="ECO:0000259" key="7">
    <source>
        <dbReference type="Pfam" id="PF04138"/>
    </source>
</evidence>
<dbReference type="RefSeq" id="WP_100666640.1">
    <property type="nucleotide sequence ID" value="NZ_CP024955.1"/>
</dbReference>
<dbReference type="GO" id="GO:0005886">
    <property type="term" value="C:plasma membrane"/>
    <property type="evidence" value="ECO:0007669"/>
    <property type="project" value="TreeGrafter"/>
</dbReference>
<evidence type="ECO:0000313" key="8">
    <source>
        <dbReference type="EMBL" id="ATY83803.1"/>
    </source>
</evidence>
<dbReference type="PANTHER" id="PTHR38459">
    <property type="entry name" value="PROPHAGE BACTOPRENOL-LINKED GLUCOSE TRANSLOCASE HOMOLOG"/>
    <property type="match status" value="1"/>
</dbReference>
<comment type="subcellular location">
    <subcellularLocation>
        <location evidence="1">Membrane</location>
        <topology evidence="1">Multi-pass membrane protein</topology>
    </subcellularLocation>
</comment>